<gene>
    <name evidence="9" type="ORF">KL86DPRO_70156</name>
</gene>
<evidence type="ECO:0000259" key="8">
    <source>
        <dbReference type="PROSITE" id="PS52029"/>
    </source>
</evidence>
<evidence type="ECO:0000256" key="1">
    <source>
        <dbReference type="ARBA" id="ARBA00004752"/>
    </source>
</evidence>
<evidence type="ECO:0000256" key="4">
    <source>
        <dbReference type="ARBA" id="ARBA00022984"/>
    </source>
</evidence>
<dbReference type="PANTHER" id="PTHR38589">
    <property type="entry name" value="BLR0621 PROTEIN"/>
    <property type="match status" value="1"/>
</dbReference>
<evidence type="ECO:0000313" key="9">
    <source>
        <dbReference type="EMBL" id="SBW11078.1"/>
    </source>
</evidence>
<dbReference type="EMBL" id="FLUQ01000007">
    <property type="protein sequence ID" value="SBW11078.1"/>
    <property type="molecule type" value="Genomic_DNA"/>
</dbReference>
<evidence type="ECO:0000256" key="5">
    <source>
        <dbReference type="ARBA" id="ARBA00023316"/>
    </source>
</evidence>
<feature type="transmembrane region" description="Helical" evidence="7">
    <location>
        <begin position="47"/>
        <end position="64"/>
    </location>
</feature>
<evidence type="ECO:0000256" key="7">
    <source>
        <dbReference type="SAM" id="Phobius"/>
    </source>
</evidence>
<accession>A0A212KHI2</accession>
<dbReference type="Pfam" id="PF03734">
    <property type="entry name" value="YkuD"/>
    <property type="match status" value="1"/>
</dbReference>
<name>A0A212KHI2_9DELT</name>
<evidence type="ECO:0000256" key="6">
    <source>
        <dbReference type="PROSITE-ProRule" id="PRU01373"/>
    </source>
</evidence>
<dbReference type="CDD" id="cd16913">
    <property type="entry name" value="YkuD_like"/>
    <property type="match status" value="1"/>
</dbReference>
<protein>
    <recommendedName>
        <fullName evidence="8">L,D-TPase catalytic domain-containing protein</fullName>
    </recommendedName>
</protein>
<evidence type="ECO:0000256" key="3">
    <source>
        <dbReference type="ARBA" id="ARBA00022960"/>
    </source>
</evidence>
<keyword evidence="7" id="KW-0812">Transmembrane</keyword>
<dbReference type="PROSITE" id="PS52029">
    <property type="entry name" value="LD_TPASE"/>
    <property type="match status" value="1"/>
</dbReference>
<comment type="pathway">
    <text evidence="1 6">Cell wall biogenesis; peptidoglycan biosynthesis.</text>
</comment>
<keyword evidence="5 6" id="KW-0961">Cell wall biogenesis/degradation</keyword>
<dbReference type="UniPathway" id="UPA00219"/>
<dbReference type="InterPro" id="IPR005490">
    <property type="entry name" value="LD_TPept_cat_dom"/>
</dbReference>
<dbReference type="GO" id="GO:0009252">
    <property type="term" value="P:peptidoglycan biosynthetic process"/>
    <property type="evidence" value="ECO:0007669"/>
    <property type="project" value="UniProtKB-UniPathway"/>
</dbReference>
<keyword evidence="4 6" id="KW-0573">Peptidoglycan synthesis</keyword>
<dbReference type="InterPro" id="IPR038063">
    <property type="entry name" value="Transpep_catalytic_dom"/>
</dbReference>
<sequence>MFGWECEEKYKHCRNKQTTIHAATPPCGVLASARSIAYYRGMKRNRVLLFAFGLAASLAVLYGVTRPGWDVANLAAAREHDRLLVVLPEKAEKAKATLRAFAKKDGTWREVFTAGGFVGYAGIATAKKEGDGATPQGAFTLRRAFGTAENPGTRLPYTAIDAGDVWVDDPASRHYNTMVKRDAPGKDWGTAEDLAQETTAYKYAVVIEYNTAPVVNGAGSAIFLHCAVGRPTAGCVSVAEADMVRLLRFLEPGDAIVIAASPADLRAMYAPDDK</sequence>
<feature type="domain" description="L,D-TPase catalytic" evidence="8">
    <location>
        <begin position="98"/>
        <end position="259"/>
    </location>
</feature>
<feature type="active site" description="Proton donor/acceptor" evidence="6">
    <location>
        <position position="225"/>
    </location>
</feature>
<proteinExistence type="predicted"/>
<dbReference type="AlphaFoldDB" id="A0A212KHI2"/>
<evidence type="ECO:0000256" key="2">
    <source>
        <dbReference type="ARBA" id="ARBA00022679"/>
    </source>
</evidence>
<reference evidence="9" key="1">
    <citation type="submission" date="2016-04" db="EMBL/GenBank/DDBJ databases">
        <authorList>
            <person name="Evans L.H."/>
            <person name="Alamgir A."/>
            <person name="Owens N."/>
            <person name="Weber N.D."/>
            <person name="Virtaneva K."/>
            <person name="Barbian K."/>
            <person name="Babar A."/>
            <person name="Rosenke K."/>
        </authorList>
    </citation>
    <scope>NUCLEOTIDE SEQUENCE</scope>
    <source>
        <strain evidence="9">86</strain>
    </source>
</reference>
<organism evidence="9">
    <name type="scientific">uncultured delta proteobacterium</name>
    <dbReference type="NCBI Taxonomy" id="34034"/>
    <lineage>
        <taxon>Bacteria</taxon>
        <taxon>Deltaproteobacteria</taxon>
        <taxon>environmental samples</taxon>
    </lineage>
</organism>
<dbReference type="GO" id="GO:0008360">
    <property type="term" value="P:regulation of cell shape"/>
    <property type="evidence" value="ECO:0007669"/>
    <property type="project" value="UniProtKB-UniRule"/>
</dbReference>
<keyword evidence="3 6" id="KW-0133">Cell shape</keyword>
<dbReference type="SUPFAM" id="SSF141523">
    <property type="entry name" value="L,D-transpeptidase catalytic domain-like"/>
    <property type="match status" value="1"/>
</dbReference>
<keyword evidence="7" id="KW-1133">Transmembrane helix</keyword>
<keyword evidence="2" id="KW-0808">Transferase</keyword>
<dbReference type="GO" id="GO:0071555">
    <property type="term" value="P:cell wall organization"/>
    <property type="evidence" value="ECO:0007669"/>
    <property type="project" value="UniProtKB-UniRule"/>
</dbReference>
<dbReference type="GO" id="GO:0016740">
    <property type="term" value="F:transferase activity"/>
    <property type="evidence" value="ECO:0007669"/>
    <property type="project" value="UniProtKB-KW"/>
</dbReference>
<keyword evidence="7" id="KW-0472">Membrane</keyword>
<dbReference type="PANTHER" id="PTHR38589:SF1">
    <property type="entry name" value="BLR0621 PROTEIN"/>
    <property type="match status" value="1"/>
</dbReference>
<feature type="active site" description="Nucleophile" evidence="6">
    <location>
        <position position="235"/>
    </location>
</feature>